<dbReference type="EMBL" id="FLRD01000083">
    <property type="protein sequence ID" value="SBT35409.1"/>
    <property type="molecule type" value="Genomic_DNA"/>
</dbReference>
<evidence type="ECO:0000313" key="1">
    <source>
        <dbReference type="EMBL" id="SBT35409.1"/>
    </source>
</evidence>
<dbReference type="Proteomes" id="UP000078555">
    <property type="component" value="Unassembled WGS sequence"/>
</dbReference>
<sequence length="136" mass="14904">MVGSKKGPPGFHIGPLHCQIGPPGFHIVHYIARLVRQVSILSTTLPDWSARFPYCPLHCQIGPPGFHIVHYIARLVRQASILSTTLPDWSARLPYCPLHCQIGPPGLPYRPAISPDKSSVSLNGSLVVSKLLLTDR</sequence>
<name>A0A1A8YVD6_PLAOA</name>
<gene>
    <name evidence="1" type="ORF">POVWA1_027180</name>
</gene>
<keyword evidence="2" id="KW-1185">Reference proteome</keyword>
<evidence type="ECO:0000313" key="2">
    <source>
        <dbReference type="Proteomes" id="UP000078555"/>
    </source>
</evidence>
<protein>
    <submittedName>
        <fullName evidence="1">Uncharacterized protein</fullName>
    </submittedName>
</protein>
<proteinExistence type="predicted"/>
<dbReference type="AlphaFoldDB" id="A0A1A8YVD6"/>
<accession>A0A1A8YVD6</accession>
<reference evidence="2" key="1">
    <citation type="submission" date="2016-05" db="EMBL/GenBank/DDBJ databases">
        <authorList>
            <person name="Naeem Raeece"/>
        </authorList>
    </citation>
    <scope>NUCLEOTIDE SEQUENCE [LARGE SCALE GENOMIC DNA]</scope>
</reference>
<organism evidence="1 2">
    <name type="scientific">Plasmodium ovale wallikeri</name>
    <dbReference type="NCBI Taxonomy" id="864142"/>
    <lineage>
        <taxon>Eukaryota</taxon>
        <taxon>Sar</taxon>
        <taxon>Alveolata</taxon>
        <taxon>Apicomplexa</taxon>
        <taxon>Aconoidasida</taxon>
        <taxon>Haemosporida</taxon>
        <taxon>Plasmodiidae</taxon>
        <taxon>Plasmodium</taxon>
        <taxon>Plasmodium (Plasmodium)</taxon>
    </lineage>
</organism>